<dbReference type="InterPro" id="IPR050109">
    <property type="entry name" value="HTH-type_TetR-like_transc_reg"/>
</dbReference>
<dbReference type="Pfam" id="PF00440">
    <property type="entry name" value="TetR_N"/>
    <property type="match status" value="1"/>
</dbReference>
<dbReference type="Proteomes" id="UP001055153">
    <property type="component" value="Unassembled WGS sequence"/>
</dbReference>
<keyword evidence="7" id="KW-1185">Reference proteome</keyword>
<keyword evidence="2 4" id="KW-0238">DNA-binding</keyword>
<organism evidence="6 7">
    <name type="scientific">Methylobacterium isbiliense</name>
    <dbReference type="NCBI Taxonomy" id="315478"/>
    <lineage>
        <taxon>Bacteria</taxon>
        <taxon>Pseudomonadati</taxon>
        <taxon>Pseudomonadota</taxon>
        <taxon>Alphaproteobacteria</taxon>
        <taxon>Hyphomicrobiales</taxon>
        <taxon>Methylobacteriaceae</taxon>
        <taxon>Methylobacterium</taxon>
    </lineage>
</organism>
<evidence type="ECO:0000256" key="4">
    <source>
        <dbReference type="PROSITE-ProRule" id="PRU00335"/>
    </source>
</evidence>
<reference evidence="6" key="2">
    <citation type="submission" date="2021-08" db="EMBL/GenBank/DDBJ databases">
        <authorList>
            <person name="Tani A."/>
            <person name="Ola A."/>
            <person name="Ogura Y."/>
            <person name="Katsura K."/>
            <person name="Hayashi T."/>
        </authorList>
    </citation>
    <scope>NUCLEOTIDE SEQUENCE</scope>
    <source>
        <strain evidence="6">DSM 17168</strain>
    </source>
</reference>
<evidence type="ECO:0000256" key="1">
    <source>
        <dbReference type="ARBA" id="ARBA00023015"/>
    </source>
</evidence>
<feature type="domain" description="HTH tetR-type" evidence="5">
    <location>
        <begin position="8"/>
        <end position="68"/>
    </location>
</feature>
<dbReference type="Gene3D" id="1.10.357.10">
    <property type="entry name" value="Tetracycline Repressor, domain 2"/>
    <property type="match status" value="1"/>
</dbReference>
<comment type="caution">
    <text evidence="6">The sequence shown here is derived from an EMBL/GenBank/DDBJ whole genome shotgun (WGS) entry which is preliminary data.</text>
</comment>
<dbReference type="PANTHER" id="PTHR30055:SF234">
    <property type="entry name" value="HTH-TYPE TRANSCRIPTIONAL REGULATOR BETI"/>
    <property type="match status" value="1"/>
</dbReference>
<dbReference type="SUPFAM" id="SSF46689">
    <property type="entry name" value="Homeodomain-like"/>
    <property type="match status" value="1"/>
</dbReference>
<protein>
    <recommendedName>
        <fullName evidence="5">HTH tetR-type domain-containing protein</fullName>
    </recommendedName>
</protein>
<reference evidence="6" key="1">
    <citation type="journal article" date="2021" name="Front. Microbiol.">
        <title>Comprehensive Comparative Genomics and Phenotyping of Methylobacterium Species.</title>
        <authorList>
            <person name="Alessa O."/>
            <person name="Ogura Y."/>
            <person name="Fujitani Y."/>
            <person name="Takami H."/>
            <person name="Hayashi T."/>
            <person name="Sahin N."/>
            <person name="Tani A."/>
        </authorList>
    </citation>
    <scope>NUCLEOTIDE SEQUENCE</scope>
    <source>
        <strain evidence="6">DSM 17168</strain>
    </source>
</reference>
<dbReference type="InterPro" id="IPR025996">
    <property type="entry name" value="MT1864/Rv1816-like_C"/>
</dbReference>
<evidence type="ECO:0000256" key="3">
    <source>
        <dbReference type="ARBA" id="ARBA00023163"/>
    </source>
</evidence>
<dbReference type="InterPro" id="IPR001647">
    <property type="entry name" value="HTH_TetR"/>
</dbReference>
<proteinExistence type="predicted"/>
<gene>
    <name evidence="6" type="ORF">GMJLKIPL_5730</name>
</gene>
<keyword evidence="1" id="KW-0805">Transcription regulation</keyword>
<dbReference type="EMBL" id="BPQQ01000090">
    <property type="protein sequence ID" value="GJE03773.1"/>
    <property type="molecule type" value="Genomic_DNA"/>
</dbReference>
<dbReference type="InterPro" id="IPR036271">
    <property type="entry name" value="Tet_transcr_reg_TetR-rel_C_sf"/>
</dbReference>
<dbReference type="SUPFAM" id="SSF48498">
    <property type="entry name" value="Tetracyclin repressor-like, C-terminal domain"/>
    <property type="match status" value="1"/>
</dbReference>
<evidence type="ECO:0000313" key="6">
    <source>
        <dbReference type="EMBL" id="GJE03773.1"/>
    </source>
</evidence>
<evidence type="ECO:0000313" key="7">
    <source>
        <dbReference type="Proteomes" id="UP001055153"/>
    </source>
</evidence>
<feature type="DNA-binding region" description="H-T-H motif" evidence="4">
    <location>
        <begin position="31"/>
        <end position="50"/>
    </location>
</feature>
<dbReference type="PROSITE" id="PS50977">
    <property type="entry name" value="HTH_TETR_2"/>
    <property type="match status" value="1"/>
</dbReference>
<name>A0ABQ4SPG7_9HYPH</name>
<dbReference type="InterPro" id="IPR009057">
    <property type="entry name" value="Homeodomain-like_sf"/>
</dbReference>
<dbReference type="Pfam" id="PF13305">
    <property type="entry name" value="TetR_C_33"/>
    <property type="match status" value="1"/>
</dbReference>
<accession>A0ABQ4SPG7</accession>
<evidence type="ECO:0000256" key="2">
    <source>
        <dbReference type="ARBA" id="ARBA00023125"/>
    </source>
</evidence>
<keyword evidence="3" id="KW-0804">Transcription</keyword>
<dbReference type="PANTHER" id="PTHR30055">
    <property type="entry name" value="HTH-TYPE TRANSCRIPTIONAL REGULATOR RUTR"/>
    <property type="match status" value="1"/>
</dbReference>
<dbReference type="RefSeq" id="WP_238241152.1">
    <property type="nucleotide sequence ID" value="NZ_BPQQ01000090.1"/>
</dbReference>
<evidence type="ECO:0000259" key="5">
    <source>
        <dbReference type="PROSITE" id="PS50977"/>
    </source>
</evidence>
<sequence>MSTEERREQLRAALIDAAEAAIVQGGLGALKARDLAREVGCALGAIYTVFPDLDALILSVNLRTLHLFERAITAVRTATAEGGGAPGPEAAIGDLVRLAVSYQRFAIENPTRWRALFQHRMAAMPPDWYMREQVRLFRHIEAPLAVLRPDLAGAERALLARTLFSATHGIVSLGLDEKLMTLSEPVLRGQIETAVTALGRGLTANAATHSEETP</sequence>